<dbReference type="AlphaFoldDB" id="E2ZAW4"/>
<evidence type="ECO:0000313" key="1">
    <source>
        <dbReference type="EMBL" id="EFQ04544.1"/>
    </source>
</evidence>
<dbReference type="EMBL" id="AECS01000013">
    <property type="protein sequence ID" value="EFQ04544.1"/>
    <property type="molecule type" value="Genomic_DNA"/>
</dbReference>
<protein>
    <submittedName>
        <fullName evidence="1">Uncharacterized protein</fullName>
    </submittedName>
</protein>
<comment type="caution">
    <text evidence="1">The sequence shown here is derived from an EMBL/GenBank/DDBJ whole genome shotgun (WGS) entry which is preliminary data.</text>
</comment>
<keyword evidence="2" id="KW-1185">Reference proteome</keyword>
<gene>
    <name evidence="1" type="ORF">HMPREF9429_00585</name>
</gene>
<name>E2ZAW4_9FIRM</name>
<evidence type="ECO:0000313" key="2">
    <source>
        <dbReference type="Proteomes" id="UP000003195"/>
    </source>
</evidence>
<dbReference type="HOGENOM" id="CLU_3312490_0_0_9"/>
<sequence>MVAFSDFEKMKTMHRKNNMPHNVYVLKYIYKFLILRYNS</sequence>
<dbReference type="Proteomes" id="UP000003195">
    <property type="component" value="Unassembled WGS sequence"/>
</dbReference>
<reference evidence="1 2" key="1">
    <citation type="submission" date="2010-08" db="EMBL/GenBank/DDBJ databases">
        <authorList>
            <person name="Weinstock G."/>
            <person name="Sodergren E."/>
            <person name="Clifton S."/>
            <person name="Fulton L."/>
            <person name="Fulton B."/>
            <person name="Courtney L."/>
            <person name="Fronick C."/>
            <person name="Harrison M."/>
            <person name="Strong C."/>
            <person name="Farmer C."/>
            <person name="Delahaunty K."/>
            <person name="Markovic C."/>
            <person name="Hall O."/>
            <person name="Minx P."/>
            <person name="Tomlinson C."/>
            <person name="Mitreva M."/>
            <person name="Hou S."/>
            <person name="Chen J."/>
            <person name="Wollam A."/>
            <person name="Pepin K.H."/>
            <person name="Johnson M."/>
            <person name="Bhonagiri V."/>
            <person name="Zhang X."/>
            <person name="Suruliraj S."/>
            <person name="Warren W."/>
            <person name="Chinwalla A."/>
            <person name="Mardis E.R."/>
            <person name="Wilson R.K."/>
        </authorList>
    </citation>
    <scope>NUCLEOTIDE SEQUENCE [LARGE SCALE GENOMIC DNA]</scope>
    <source>
        <strain evidence="1 2">F0359</strain>
    </source>
</reference>
<organism evidence="1 2">
    <name type="scientific">Megasphaera micronuciformis F0359</name>
    <dbReference type="NCBI Taxonomy" id="706434"/>
    <lineage>
        <taxon>Bacteria</taxon>
        <taxon>Bacillati</taxon>
        <taxon>Bacillota</taxon>
        <taxon>Negativicutes</taxon>
        <taxon>Veillonellales</taxon>
        <taxon>Veillonellaceae</taxon>
        <taxon>Megasphaera</taxon>
    </lineage>
</organism>
<accession>E2ZAW4</accession>
<proteinExistence type="predicted"/>